<feature type="chain" id="PRO_5046259254" description="DUF4148 domain-containing protein" evidence="1">
    <location>
        <begin position="22"/>
        <end position="123"/>
    </location>
</feature>
<feature type="signal peptide" evidence="1">
    <location>
        <begin position="1"/>
        <end position="21"/>
    </location>
</feature>
<keyword evidence="3" id="KW-1185">Reference proteome</keyword>
<evidence type="ECO:0000313" key="2">
    <source>
        <dbReference type="EMBL" id="GHB19266.1"/>
    </source>
</evidence>
<evidence type="ECO:0000256" key="1">
    <source>
        <dbReference type="SAM" id="SignalP"/>
    </source>
</evidence>
<organism evidence="2 3">
    <name type="scientific">Salinicola rhizosphaerae</name>
    <dbReference type="NCBI Taxonomy" id="1443141"/>
    <lineage>
        <taxon>Bacteria</taxon>
        <taxon>Pseudomonadati</taxon>
        <taxon>Pseudomonadota</taxon>
        <taxon>Gammaproteobacteria</taxon>
        <taxon>Oceanospirillales</taxon>
        <taxon>Halomonadaceae</taxon>
        <taxon>Salinicola</taxon>
    </lineage>
</organism>
<proteinExistence type="predicted"/>
<reference evidence="3" key="1">
    <citation type="journal article" date="2019" name="Int. J. Syst. Evol. Microbiol.">
        <title>The Global Catalogue of Microorganisms (GCM) 10K type strain sequencing project: providing services to taxonomists for standard genome sequencing and annotation.</title>
        <authorList>
            <consortium name="The Broad Institute Genomics Platform"/>
            <consortium name="The Broad Institute Genome Sequencing Center for Infectious Disease"/>
            <person name="Wu L."/>
            <person name="Ma J."/>
        </authorList>
    </citation>
    <scope>NUCLEOTIDE SEQUENCE [LARGE SCALE GENOMIC DNA]</scope>
    <source>
        <strain evidence="3">KCTC 32998</strain>
    </source>
</reference>
<keyword evidence="1" id="KW-0732">Signal</keyword>
<evidence type="ECO:0000313" key="3">
    <source>
        <dbReference type="Proteomes" id="UP000646745"/>
    </source>
</evidence>
<evidence type="ECO:0008006" key="4">
    <source>
        <dbReference type="Google" id="ProtNLM"/>
    </source>
</evidence>
<dbReference type="Proteomes" id="UP000646745">
    <property type="component" value="Unassembled WGS sequence"/>
</dbReference>
<dbReference type="EMBL" id="BMZI01000004">
    <property type="protein sequence ID" value="GHB19266.1"/>
    <property type="molecule type" value="Genomic_DNA"/>
</dbReference>
<comment type="caution">
    <text evidence="2">The sequence shown here is derived from an EMBL/GenBank/DDBJ whole genome shotgun (WGS) entry which is preliminary data.</text>
</comment>
<accession>A0ABQ3DXZ2</accession>
<dbReference type="RefSeq" id="WP_189444306.1">
    <property type="nucleotide sequence ID" value="NZ_BMZI01000004.1"/>
</dbReference>
<protein>
    <recommendedName>
        <fullName evidence="4">DUF4148 domain-containing protein</fullName>
    </recommendedName>
</protein>
<sequence>MKTRILTALALVVALPAVAQANSFATEQALQSQHEALNVQTTSDYQALSTRYAVDTVQGGHSAAADQALTQVAEQTQRGTHLQPGSRDLIGQGQSVAAAQALQNTNAAAGGQGNVEVSFASLD</sequence>
<name>A0ABQ3DXZ2_9GAMM</name>
<gene>
    <name evidence="2" type="ORF">GCM10009038_17400</name>
</gene>